<keyword evidence="2" id="KW-1185">Reference proteome</keyword>
<protein>
    <submittedName>
        <fullName evidence="1">Uncharacterized protein</fullName>
    </submittedName>
</protein>
<sequence>MAAAYGDALFAGSYYYGATGFCASFLHTAPAGIADEMIGRVRLCHGKSLRMVGERAKAIEIMEGIDPSLLDRFDQESLLVSLSLAHSGHDDGKATEVAEKLLRATKSVPYKIQACSIIIQAKPATPERRSKLIALEREARKKKCWVVANNLALALAKQSDDLEQANRYLGAVVDTGTETEDIYNVVRATVELPERSIRGGKIFHNDDHARIISAYQYLLMRIIPHLFDNCHGLLWNSFIHRGENLNLLALFRHSSFIWQVRGVAPKEDQYISMFLEILENEDAGILDSQDGGYFWARLPGHATSVGTARLPVAG</sequence>
<organism evidence="1 2">
    <name type="scientific">Methylobacterium pseudosasicola</name>
    <dbReference type="NCBI Taxonomy" id="582667"/>
    <lineage>
        <taxon>Bacteria</taxon>
        <taxon>Pseudomonadati</taxon>
        <taxon>Pseudomonadota</taxon>
        <taxon>Alphaproteobacteria</taxon>
        <taxon>Hyphomicrobiales</taxon>
        <taxon>Methylobacteriaceae</taxon>
        <taxon>Methylobacterium</taxon>
    </lineage>
</organism>
<reference evidence="2" key="1">
    <citation type="submission" date="2016-10" db="EMBL/GenBank/DDBJ databases">
        <authorList>
            <person name="Varghese N."/>
            <person name="Submissions S."/>
        </authorList>
    </citation>
    <scope>NUCLEOTIDE SEQUENCE [LARGE SCALE GENOMIC DNA]</scope>
    <source>
        <strain evidence="2">BL36</strain>
    </source>
</reference>
<evidence type="ECO:0000313" key="1">
    <source>
        <dbReference type="EMBL" id="SFM32864.1"/>
    </source>
</evidence>
<dbReference type="RefSeq" id="WP_092044137.1">
    <property type="nucleotide sequence ID" value="NZ_FOTK01000027.1"/>
</dbReference>
<dbReference type="AlphaFoldDB" id="A0A1I4PYN6"/>
<dbReference type="STRING" id="582667.SAMN05192568_102734"/>
<accession>A0A1I4PYN6</accession>
<dbReference type="OrthoDB" id="9811542at2"/>
<dbReference type="EMBL" id="FOTK01000027">
    <property type="protein sequence ID" value="SFM32864.1"/>
    <property type="molecule type" value="Genomic_DNA"/>
</dbReference>
<evidence type="ECO:0000313" key="2">
    <source>
        <dbReference type="Proteomes" id="UP000199048"/>
    </source>
</evidence>
<name>A0A1I4PYN6_9HYPH</name>
<gene>
    <name evidence="1" type="ORF">SAMN05192568_102734</name>
</gene>
<dbReference type="Proteomes" id="UP000199048">
    <property type="component" value="Unassembled WGS sequence"/>
</dbReference>
<proteinExistence type="predicted"/>